<accession>A0A5A7UD47</accession>
<evidence type="ECO:0000313" key="2">
    <source>
        <dbReference type="Proteomes" id="UP000321393"/>
    </source>
</evidence>
<gene>
    <name evidence="1" type="ORF">E6C27_scaffold55G00720</name>
</gene>
<organism evidence="1 2">
    <name type="scientific">Cucumis melo var. makuwa</name>
    <name type="common">Oriental melon</name>
    <dbReference type="NCBI Taxonomy" id="1194695"/>
    <lineage>
        <taxon>Eukaryota</taxon>
        <taxon>Viridiplantae</taxon>
        <taxon>Streptophyta</taxon>
        <taxon>Embryophyta</taxon>
        <taxon>Tracheophyta</taxon>
        <taxon>Spermatophyta</taxon>
        <taxon>Magnoliopsida</taxon>
        <taxon>eudicotyledons</taxon>
        <taxon>Gunneridae</taxon>
        <taxon>Pentapetalae</taxon>
        <taxon>rosids</taxon>
        <taxon>fabids</taxon>
        <taxon>Cucurbitales</taxon>
        <taxon>Cucurbitaceae</taxon>
        <taxon>Benincaseae</taxon>
        <taxon>Cucumis</taxon>
    </lineage>
</organism>
<comment type="caution">
    <text evidence="1">The sequence shown here is derived from an EMBL/GenBank/DDBJ whole genome shotgun (WGS) entry which is preliminary data.</text>
</comment>
<dbReference type="EMBL" id="SSTE01011267">
    <property type="protein sequence ID" value="KAA0051349.1"/>
    <property type="molecule type" value="Genomic_DNA"/>
</dbReference>
<evidence type="ECO:0000313" key="1">
    <source>
        <dbReference type="EMBL" id="KAA0051349.1"/>
    </source>
</evidence>
<sequence>MILAYGVVELAKRKMLMTRWWIANSKSKNVNVARCFWIFQVTRMMVVRVNPRLLGVEAFQRVFLRLCSQAKEGGHNLSIILHEVARQPGRRRNYDLYTSMYPLQRAALATKSKKEDSEGCPCGELLRTRGKRVGIESRILMNTFAQKRRLNGRRKTQEDKRV</sequence>
<reference evidence="1 2" key="1">
    <citation type="submission" date="2019-08" db="EMBL/GenBank/DDBJ databases">
        <title>Draft genome sequences of two oriental melons (Cucumis melo L. var makuwa).</title>
        <authorList>
            <person name="Kwon S.-Y."/>
        </authorList>
    </citation>
    <scope>NUCLEOTIDE SEQUENCE [LARGE SCALE GENOMIC DNA]</scope>
    <source>
        <strain evidence="2">cv. SW 3</strain>
        <tissue evidence="1">Leaf</tissue>
    </source>
</reference>
<name>A0A5A7UD47_CUCMM</name>
<dbReference type="Proteomes" id="UP000321393">
    <property type="component" value="Unassembled WGS sequence"/>
</dbReference>
<dbReference type="AlphaFoldDB" id="A0A5A7UD47"/>
<protein>
    <submittedName>
        <fullName evidence="1">Uncharacterized protein</fullName>
    </submittedName>
</protein>
<proteinExistence type="predicted"/>